<feature type="compositionally biased region" description="Polar residues" evidence="1">
    <location>
        <begin position="48"/>
        <end position="62"/>
    </location>
</feature>
<organism evidence="2 3">
    <name type="scientific">SAR324 cluster bacterium</name>
    <dbReference type="NCBI Taxonomy" id="2024889"/>
    <lineage>
        <taxon>Bacteria</taxon>
        <taxon>Deltaproteobacteria</taxon>
        <taxon>SAR324 cluster</taxon>
    </lineage>
</organism>
<evidence type="ECO:0000313" key="2">
    <source>
        <dbReference type="EMBL" id="RTZ80619.1"/>
    </source>
</evidence>
<dbReference type="AlphaFoldDB" id="A0A432GAK1"/>
<evidence type="ECO:0000313" key="3">
    <source>
        <dbReference type="Proteomes" id="UP000286801"/>
    </source>
</evidence>
<feature type="region of interest" description="Disordered" evidence="1">
    <location>
        <begin position="43"/>
        <end position="62"/>
    </location>
</feature>
<gene>
    <name evidence="2" type="ORF">DSY97_02855</name>
</gene>
<dbReference type="EMBL" id="QNZL01000078">
    <property type="protein sequence ID" value="RTZ80619.1"/>
    <property type="molecule type" value="Genomic_DNA"/>
</dbReference>
<sequence>MGIKYFRPKGRGIKPQEIIKQNRRVDKQSASTISAENNLKPTAVLRNPDTNSGGCIVSTNTT</sequence>
<proteinExistence type="predicted"/>
<evidence type="ECO:0000256" key="1">
    <source>
        <dbReference type="SAM" id="MobiDB-lite"/>
    </source>
</evidence>
<accession>A0A432GAK1</accession>
<name>A0A432GAK1_9DELT</name>
<dbReference type="Proteomes" id="UP000286801">
    <property type="component" value="Unassembled WGS sequence"/>
</dbReference>
<protein>
    <submittedName>
        <fullName evidence="2">Uncharacterized protein</fullName>
    </submittedName>
</protein>
<comment type="caution">
    <text evidence="2">The sequence shown here is derived from an EMBL/GenBank/DDBJ whole genome shotgun (WGS) entry which is preliminary data.</text>
</comment>
<reference evidence="2 3" key="1">
    <citation type="submission" date="2018-06" db="EMBL/GenBank/DDBJ databases">
        <title>Combined omics and stable isotope probing to characterize newly discovered Mariana Back-Arc vent microbial communities.</title>
        <authorList>
            <person name="Trembath-Reichert E."/>
            <person name="Huber J.A."/>
        </authorList>
    </citation>
    <scope>NUCLEOTIDE SEQUENCE [LARGE SCALE GENOMIC DNA]</scope>
    <source>
        <strain evidence="2">MAG 63_1</strain>
    </source>
</reference>